<protein>
    <submittedName>
        <fullName evidence="2">Uncharacterized protein</fullName>
    </submittedName>
</protein>
<sequence length="481" mass="54853">CGEAGSILADDPSCFWSCGEMELMDSDEFIRYFKKDAPEEDLDSIEDRFGAFPITNRGIQIWMLLSPKADSPTLFHALLPCRHGPWKPPVTITLAFWESNYYRYPELPFVVPDKLPEGPLQLRQVYLRYQDPPHPNTTFEIDDSALTKNGFTSIGAYPKKFSGSTLTLTRTNPLCIKIYSDNLTNHRLVVGLGQHLGRGWIHVVSDESMEFPRPSWEDYTNLKYSEAHLRTPEYAQHMNRAPSGAERYGRIFIMQTRLHQITRILRISSVMWKSSRMCAVKLELFDDPSFGDVSGEWTAFHVDGTDDPSCDWRGLMILDQPRKYNIYETHGIPTNFLTARDGVKLGDYGHFTDSKEFCCEGSLFSDLESLSLMADISPRQHKISSMDRVESLLTSFSTRLTGRYLVTEIIQCPPDPRQPGSNITTPLYRVAKPFVWHRTSVIIHFAYSSYSFSGINDESTGSASDEQSDDELRSEWQPNEG</sequence>
<dbReference type="InParanoid" id="A0A0C3D9Z3"/>
<feature type="region of interest" description="Disordered" evidence="1">
    <location>
        <begin position="457"/>
        <end position="481"/>
    </location>
</feature>
<gene>
    <name evidence="2" type="ORF">SCLCIDRAFT_1223016</name>
</gene>
<dbReference type="HOGENOM" id="CLU_044807_1_0_1"/>
<reference evidence="2 3" key="1">
    <citation type="submission" date="2014-04" db="EMBL/GenBank/DDBJ databases">
        <authorList>
            <consortium name="DOE Joint Genome Institute"/>
            <person name="Kuo A."/>
            <person name="Kohler A."/>
            <person name="Nagy L.G."/>
            <person name="Floudas D."/>
            <person name="Copeland A."/>
            <person name="Barry K.W."/>
            <person name="Cichocki N."/>
            <person name="Veneault-Fourrey C."/>
            <person name="LaButti K."/>
            <person name="Lindquist E.A."/>
            <person name="Lipzen A."/>
            <person name="Lundell T."/>
            <person name="Morin E."/>
            <person name="Murat C."/>
            <person name="Sun H."/>
            <person name="Tunlid A."/>
            <person name="Henrissat B."/>
            <person name="Grigoriev I.V."/>
            <person name="Hibbett D.S."/>
            <person name="Martin F."/>
            <person name="Nordberg H.P."/>
            <person name="Cantor M.N."/>
            <person name="Hua S.X."/>
        </authorList>
    </citation>
    <scope>NUCLEOTIDE SEQUENCE [LARGE SCALE GENOMIC DNA]</scope>
    <source>
        <strain evidence="2 3">Foug A</strain>
    </source>
</reference>
<dbReference type="OrthoDB" id="2688372at2759"/>
<proteinExistence type="predicted"/>
<dbReference type="Proteomes" id="UP000053989">
    <property type="component" value="Unassembled WGS sequence"/>
</dbReference>
<evidence type="ECO:0000313" key="3">
    <source>
        <dbReference type="Proteomes" id="UP000053989"/>
    </source>
</evidence>
<feature type="non-terminal residue" evidence="2">
    <location>
        <position position="1"/>
    </location>
</feature>
<accession>A0A0C3D9Z3</accession>
<dbReference type="EMBL" id="KN822187">
    <property type="protein sequence ID" value="KIM53204.1"/>
    <property type="molecule type" value="Genomic_DNA"/>
</dbReference>
<evidence type="ECO:0000313" key="2">
    <source>
        <dbReference type="EMBL" id="KIM53204.1"/>
    </source>
</evidence>
<name>A0A0C3D9Z3_9AGAM</name>
<evidence type="ECO:0000256" key="1">
    <source>
        <dbReference type="SAM" id="MobiDB-lite"/>
    </source>
</evidence>
<organism evidence="2 3">
    <name type="scientific">Scleroderma citrinum Foug A</name>
    <dbReference type="NCBI Taxonomy" id="1036808"/>
    <lineage>
        <taxon>Eukaryota</taxon>
        <taxon>Fungi</taxon>
        <taxon>Dikarya</taxon>
        <taxon>Basidiomycota</taxon>
        <taxon>Agaricomycotina</taxon>
        <taxon>Agaricomycetes</taxon>
        <taxon>Agaricomycetidae</taxon>
        <taxon>Boletales</taxon>
        <taxon>Sclerodermatineae</taxon>
        <taxon>Sclerodermataceae</taxon>
        <taxon>Scleroderma</taxon>
    </lineage>
</organism>
<reference evidence="3" key="2">
    <citation type="submission" date="2015-01" db="EMBL/GenBank/DDBJ databases">
        <title>Evolutionary Origins and Diversification of the Mycorrhizal Mutualists.</title>
        <authorList>
            <consortium name="DOE Joint Genome Institute"/>
            <consortium name="Mycorrhizal Genomics Consortium"/>
            <person name="Kohler A."/>
            <person name="Kuo A."/>
            <person name="Nagy L.G."/>
            <person name="Floudas D."/>
            <person name="Copeland A."/>
            <person name="Barry K.W."/>
            <person name="Cichocki N."/>
            <person name="Veneault-Fourrey C."/>
            <person name="LaButti K."/>
            <person name="Lindquist E.A."/>
            <person name="Lipzen A."/>
            <person name="Lundell T."/>
            <person name="Morin E."/>
            <person name="Murat C."/>
            <person name="Riley R."/>
            <person name="Ohm R."/>
            <person name="Sun H."/>
            <person name="Tunlid A."/>
            <person name="Henrissat B."/>
            <person name="Grigoriev I.V."/>
            <person name="Hibbett D.S."/>
            <person name="Martin F."/>
        </authorList>
    </citation>
    <scope>NUCLEOTIDE SEQUENCE [LARGE SCALE GENOMIC DNA]</scope>
    <source>
        <strain evidence="3">Foug A</strain>
    </source>
</reference>
<keyword evidence="3" id="KW-1185">Reference proteome</keyword>
<dbReference type="AlphaFoldDB" id="A0A0C3D9Z3"/>